<evidence type="ECO:0008006" key="4">
    <source>
        <dbReference type="Google" id="ProtNLM"/>
    </source>
</evidence>
<keyword evidence="1" id="KW-0812">Transmembrane</keyword>
<gene>
    <name evidence="2" type="ORF">A3H70_00880</name>
</gene>
<dbReference type="STRING" id="1798553.A3H70_00880"/>
<reference evidence="2 3" key="1">
    <citation type="journal article" date="2016" name="Nat. Commun.">
        <title>Thousands of microbial genomes shed light on interconnected biogeochemical processes in an aquifer system.</title>
        <authorList>
            <person name="Anantharaman K."/>
            <person name="Brown C.T."/>
            <person name="Hug L.A."/>
            <person name="Sharon I."/>
            <person name="Castelle C.J."/>
            <person name="Probst A.J."/>
            <person name="Thomas B.C."/>
            <person name="Singh A."/>
            <person name="Wilkins M.J."/>
            <person name="Karaoz U."/>
            <person name="Brodie E.L."/>
            <person name="Williams K.H."/>
            <person name="Hubbard S.S."/>
            <person name="Banfield J.F."/>
        </authorList>
    </citation>
    <scope>NUCLEOTIDE SEQUENCE [LARGE SCALE GENOMIC DNA]</scope>
</reference>
<protein>
    <recommendedName>
        <fullName evidence="4">AtpZ/AtpI family protein</fullName>
    </recommendedName>
</protein>
<evidence type="ECO:0000313" key="2">
    <source>
        <dbReference type="EMBL" id="OGY92732.1"/>
    </source>
</evidence>
<dbReference type="AlphaFoldDB" id="A0A1G2BUF9"/>
<evidence type="ECO:0000256" key="1">
    <source>
        <dbReference type="SAM" id="Phobius"/>
    </source>
</evidence>
<dbReference type="Proteomes" id="UP000178109">
    <property type="component" value="Unassembled WGS sequence"/>
</dbReference>
<keyword evidence="1" id="KW-0472">Membrane</keyword>
<comment type="caution">
    <text evidence="2">The sequence shown here is derived from an EMBL/GenBank/DDBJ whole genome shotgun (WGS) entry which is preliminary data.</text>
</comment>
<sequence>MSVFGSDRKYYLFALKIVGNFGVTIAAPVVLFVLIGQYLEGRYGHEPYFTIGGFAVAALLSGRIIYKKAKEYGREYQKLSE</sequence>
<evidence type="ECO:0000313" key="3">
    <source>
        <dbReference type="Proteomes" id="UP000178109"/>
    </source>
</evidence>
<organism evidence="2 3">
    <name type="scientific">Candidatus Komeilibacteria bacterium RIFCSPLOWO2_02_FULL_48_11</name>
    <dbReference type="NCBI Taxonomy" id="1798553"/>
    <lineage>
        <taxon>Bacteria</taxon>
        <taxon>Candidatus Komeiliibacteriota</taxon>
    </lineage>
</organism>
<accession>A0A1G2BUF9</accession>
<dbReference type="EMBL" id="MHKO01000016">
    <property type="protein sequence ID" value="OGY92732.1"/>
    <property type="molecule type" value="Genomic_DNA"/>
</dbReference>
<name>A0A1G2BUF9_9BACT</name>
<proteinExistence type="predicted"/>
<dbReference type="Pfam" id="PF09527">
    <property type="entry name" value="ATPase_gene1"/>
    <property type="match status" value="1"/>
</dbReference>
<keyword evidence="1" id="KW-1133">Transmembrane helix</keyword>
<feature type="transmembrane region" description="Helical" evidence="1">
    <location>
        <begin position="12"/>
        <end position="35"/>
    </location>
</feature>
<feature type="transmembrane region" description="Helical" evidence="1">
    <location>
        <begin position="47"/>
        <end position="66"/>
    </location>
</feature>
<dbReference type="InterPro" id="IPR032820">
    <property type="entry name" value="ATPase_put"/>
</dbReference>